<dbReference type="InterPro" id="IPR000157">
    <property type="entry name" value="TIR_dom"/>
</dbReference>
<dbReference type="Pfam" id="PF13676">
    <property type="entry name" value="TIR_2"/>
    <property type="match status" value="1"/>
</dbReference>
<reference evidence="2" key="1">
    <citation type="submission" date="2022-10" db="EMBL/GenBank/DDBJ databases">
        <title>The WGS of Solirubrobacter ginsenosidimutans DSM 21036.</title>
        <authorList>
            <person name="Jiang Z."/>
        </authorList>
    </citation>
    <scope>NUCLEOTIDE SEQUENCE</scope>
    <source>
        <strain evidence="2">DSM 21036</strain>
    </source>
</reference>
<keyword evidence="3" id="KW-1185">Reference proteome</keyword>
<feature type="domain" description="TIR" evidence="1">
    <location>
        <begin position="55"/>
        <end position="195"/>
    </location>
</feature>
<evidence type="ECO:0000313" key="3">
    <source>
        <dbReference type="Proteomes" id="UP001149140"/>
    </source>
</evidence>
<dbReference type="RefSeq" id="WP_270042108.1">
    <property type="nucleotide sequence ID" value="NZ_JAPDOD010000021.1"/>
</dbReference>
<name>A0A9X3S6U6_9ACTN</name>
<protein>
    <submittedName>
        <fullName evidence="2">SIR2 family protein</fullName>
    </submittedName>
</protein>
<dbReference type="Pfam" id="PF13289">
    <property type="entry name" value="SIR2_2"/>
    <property type="match status" value="1"/>
</dbReference>
<gene>
    <name evidence="2" type="ORF">OM076_21520</name>
</gene>
<dbReference type="Proteomes" id="UP001149140">
    <property type="component" value="Unassembled WGS sequence"/>
</dbReference>
<evidence type="ECO:0000313" key="2">
    <source>
        <dbReference type="EMBL" id="MDA0162868.1"/>
    </source>
</evidence>
<dbReference type="EMBL" id="JAPDOD010000021">
    <property type="protein sequence ID" value="MDA0162868.1"/>
    <property type="molecule type" value="Genomic_DNA"/>
</dbReference>
<proteinExistence type="predicted"/>
<evidence type="ECO:0000259" key="1">
    <source>
        <dbReference type="Pfam" id="PF13676"/>
    </source>
</evidence>
<dbReference type="InterPro" id="IPR035897">
    <property type="entry name" value="Toll_tir_struct_dom_sf"/>
</dbReference>
<dbReference type="Gene3D" id="3.40.50.10140">
    <property type="entry name" value="Toll/interleukin-1 receptor homology (TIR) domain"/>
    <property type="match status" value="1"/>
</dbReference>
<dbReference type="GO" id="GO:0007165">
    <property type="term" value="P:signal transduction"/>
    <property type="evidence" value="ECO:0007669"/>
    <property type="project" value="InterPro"/>
</dbReference>
<dbReference type="SUPFAM" id="SSF52200">
    <property type="entry name" value="Toll/Interleukin receptor TIR domain"/>
    <property type="match status" value="1"/>
</dbReference>
<dbReference type="AlphaFoldDB" id="A0A9X3S6U6"/>
<sequence length="540" mass="60482">MIRIQGPNGAVVDTIPGALQRIFGALNRRSARRYGLHMTALPIEHDPPEARLTAFVSYRRSDAAAHARLLADALRERFGDVFFDVESLALGSRWADAIAANIAAADVLLVVMGERWVTLADDYGRREVRDPDEEDVLRREVEHALRAHKLIVPVLLDNATLDHSARWPRAFRPVAERQSVRLRHESWPRDLDALLNTLPALVARHPPPPPPPRRPPAPTLIGAQLSPHFAQLINALEGKGRLIPVLGSGPVEGEPDTPWQRGCGRMPQGGDLARELAERYSLGPGPFDLARVSQQIVSTLTPGDLHEALEEILESEDCVPAVVHRFLAGLPGLLRARGRERYQMILTASYDTALECAFDEAEEPYDVVVFIAAGEHGGRFVHLPWWDRSGEDARPTGIANDYSGLPVTPQGRLERSIIVKLHGGMLRGAPFAWREEHEHNFVVTEDDYIDYLSREPIATLIPSQLLGRLRNSNFLFLGYGVADWSLRVFLQRIWSANVRGWSVQREHHPVAEGVWKQLGVDRIKMPLDAYLEEFERHLKS</sequence>
<accession>A0A9X3S6U6</accession>
<comment type="caution">
    <text evidence="2">The sequence shown here is derived from an EMBL/GenBank/DDBJ whole genome shotgun (WGS) entry which is preliminary data.</text>
</comment>
<organism evidence="2 3">
    <name type="scientific">Solirubrobacter ginsenosidimutans</name>
    <dbReference type="NCBI Taxonomy" id="490573"/>
    <lineage>
        <taxon>Bacteria</taxon>
        <taxon>Bacillati</taxon>
        <taxon>Actinomycetota</taxon>
        <taxon>Thermoleophilia</taxon>
        <taxon>Solirubrobacterales</taxon>
        <taxon>Solirubrobacteraceae</taxon>
        <taxon>Solirubrobacter</taxon>
    </lineage>
</organism>